<keyword evidence="3" id="KW-0812">Transmembrane</keyword>
<feature type="transmembrane region" description="Helical" evidence="3">
    <location>
        <begin position="7"/>
        <end position="26"/>
    </location>
</feature>
<dbReference type="RefSeq" id="WP_089837419.1">
    <property type="nucleotide sequence ID" value="NZ_FNBN01000010.1"/>
</dbReference>
<accession>A0A1G8B212</accession>
<keyword evidence="2" id="KW-0560">Oxidoreductase</keyword>
<evidence type="ECO:0000313" key="5">
    <source>
        <dbReference type="EMBL" id="SDH27216.1"/>
    </source>
</evidence>
<keyword evidence="1" id="KW-0285">Flavoprotein</keyword>
<sequence>MKNIQQFDVAIIGGASAGLTAALILGRSIRKTVVFDTGEPRNKPAAHAHNVFTRDGTSPLELLDIGREQLKAYPSVTIAQERVITAAKEDGGFRLETSSGGTYVARKVILATGVKDILPEIKGIDSLWGNKVIHCPYCHGWEVKNTPIALIGNDEMAHHAIAIIYNLNKDLTIFTNGKCAFSAEQQAKLQQRGIGLIETPVAAIEDEADGIRLILEDGTVHHRHAAYVRAARIQFHTELAVQLGCELEEAGSIKVDESQQTTVPGVFAAGDVAHPMFHQVMAATASGLRAGSMCNGQITAEDFEK</sequence>
<dbReference type="PRINTS" id="PR00469">
    <property type="entry name" value="PNDRDTASEII"/>
</dbReference>
<evidence type="ECO:0000256" key="1">
    <source>
        <dbReference type="ARBA" id="ARBA00022630"/>
    </source>
</evidence>
<gene>
    <name evidence="5" type="ORF">SAMN04488121_11084</name>
</gene>
<dbReference type="STRING" id="104663.SAMN04488121_11084"/>
<dbReference type="PANTHER" id="PTHR48105">
    <property type="entry name" value="THIOREDOXIN REDUCTASE 1-RELATED-RELATED"/>
    <property type="match status" value="1"/>
</dbReference>
<dbReference type="GO" id="GO:0016491">
    <property type="term" value="F:oxidoreductase activity"/>
    <property type="evidence" value="ECO:0007669"/>
    <property type="project" value="UniProtKB-KW"/>
</dbReference>
<dbReference type="OrthoDB" id="9806179at2"/>
<dbReference type="Gene3D" id="3.50.50.60">
    <property type="entry name" value="FAD/NAD(P)-binding domain"/>
    <property type="match status" value="2"/>
</dbReference>
<proteinExistence type="predicted"/>
<dbReference type="AlphaFoldDB" id="A0A1G8B212"/>
<dbReference type="Pfam" id="PF07992">
    <property type="entry name" value="Pyr_redox_2"/>
    <property type="match status" value="1"/>
</dbReference>
<protein>
    <submittedName>
        <fullName evidence="5">Thioredoxin reductase</fullName>
    </submittedName>
</protein>
<dbReference type="InterPro" id="IPR023753">
    <property type="entry name" value="FAD/NAD-binding_dom"/>
</dbReference>
<dbReference type="InterPro" id="IPR036188">
    <property type="entry name" value="FAD/NAD-bd_sf"/>
</dbReference>
<dbReference type="InterPro" id="IPR050097">
    <property type="entry name" value="Ferredoxin-NADP_redctase_2"/>
</dbReference>
<keyword evidence="3" id="KW-1133">Transmembrane helix</keyword>
<dbReference type="EMBL" id="FNBN01000010">
    <property type="protein sequence ID" value="SDH27216.1"/>
    <property type="molecule type" value="Genomic_DNA"/>
</dbReference>
<evidence type="ECO:0000256" key="3">
    <source>
        <dbReference type="SAM" id="Phobius"/>
    </source>
</evidence>
<name>A0A1G8B212_CHIFI</name>
<dbReference type="SUPFAM" id="SSF51905">
    <property type="entry name" value="FAD/NAD(P)-binding domain"/>
    <property type="match status" value="1"/>
</dbReference>
<dbReference type="Proteomes" id="UP000199045">
    <property type="component" value="Unassembled WGS sequence"/>
</dbReference>
<evidence type="ECO:0000259" key="4">
    <source>
        <dbReference type="Pfam" id="PF07992"/>
    </source>
</evidence>
<evidence type="ECO:0000313" key="6">
    <source>
        <dbReference type="Proteomes" id="UP000199045"/>
    </source>
</evidence>
<feature type="domain" description="FAD/NAD(P)-binding" evidence="4">
    <location>
        <begin position="7"/>
        <end position="287"/>
    </location>
</feature>
<organism evidence="5 6">
    <name type="scientific">Chitinophaga filiformis</name>
    <name type="common">Myxococcus filiformis</name>
    <name type="synonym">Flexibacter filiformis</name>
    <dbReference type="NCBI Taxonomy" id="104663"/>
    <lineage>
        <taxon>Bacteria</taxon>
        <taxon>Pseudomonadati</taxon>
        <taxon>Bacteroidota</taxon>
        <taxon>Chitinophagia</taxon>
        <taxon>Chitinophagales</taxon>
        <taxon>Chitinophagaceae</taxon>
        <taxon>Chitinophaga</taxon>
    </lineage>
</organism>
<dbReference type="PRINTS" id="PR00368">
    <property type="entry name" value="FADPNR"/>
</dbReference>
<evidence type="ECO:0000256" key="2">
    <source>
        <dbReference type="ARBA" id="ARBA00023002"/>
    </source>
</evidence>
<keyword evidence="3" id="KW-0472">Membrane</keyword>
<reference evidence="5 6" key="1">
    <citation type="submission" date="2016-10" db="EMBL/GenBank/DDBJ databases">
        <authorList>
            <person name="de Groot N.N."/>
        </authorList>
    </citation>
    <scope>NUCLEOTIDE SEQUENCE [LARGE SCALE GENOMIC DNA]</scope>
    <source>
        <strain evidence="5 6">DSM 527</strain>
    </source>
</reference>